<dbReference type="PROSITE" id="PS50106">
    <property type="entry name" value="PDZ"/>
    <property type="match status" value="1"/>
</dbReference>
<evidence type="ECO:0000256" key="6">
    <source>
        <dbReference type="ARBA" id="ARBA00022801"/>
    </source>
</evidence>
<keyword evidence="11" id="KW-0479">Metal-binding</keyword>
<dbReference type="SMART" id="SM00228">
    <property type="entry name" value="PDZ"/>
    <property type="match status" value="2"/>
</dbReference>
<dbReference type="GO" id="GO:0006508">
    <property type="term" value="P:proteolysis"/>
    <property type="evidence" value="ECO:0007669"/>
    <property type="project" value="UniProtKB-KW"/>
</dbReference>
<keyword evidence="4 13" id="KW-0645">Protease</keyword>
<name>A0A2N0VK28_9BACT</name>
<evidence type="ECO:0000256" key="11">
    <source>
        <dbReference type="RuleBase" id="RU362031"/>
    </source>
</evidence>
<dbReference type="RefSeq" id="WP_101071822.1">
    <property type="nucleotide sequence ID" value="NZ_PISP01000001.1"/>
</dbReference>
<evidence type="ECO:0000256" key="5">
    <source>
        <dbReference type="ARBA" id="ARBA00022692"/>
    </source>
</evidence>
<keyword evidence="5 11" id="KW-0812">Transmembrane</keyword>
<dbReference type="EC" id="3.4.24.-" evidence="11"/>
<dbReference type="Pfam" id="PF17820">
    <property type="entry name" value="PDZ_6"/>
    <property type="match status" value="1"/>
</dbReference>
<comment type="subcellular location">
    <subcellularLocation>
        <location evidence="2">Membrane</location>
        <topology evidence="2">Multi-pass membrane protein</topology>
    </subcellularLocation>
</comment>
<dbReference type="InterPro" id="IPR001478">
    <property type="entry name" value="PDZ"/>
</dbReference>
<comment type="cofactor">
    <cofactor evidence="1 11">
        <name>Zn(2+)</name>
        <dbReference type="ChEBI" id="CHEBI:29105"/>
    </cofactor>
</comment>
<evidence type="ECO:0000256" key="10">
    <source>
        <dbReference type="ARBA" id="ARBA00023136"/>
    </source>
</evidence>
<keyword evidence="14" id="KW-1185">Reference proteome</keyword>
<accession>A0A2N0VK28</accession>
<evidence type="ECO:0000256" key="4">
    <source>
        <dbReference type="ARBA" id="ARBA00022670"/>
    </source>
</evidence>
<feature type="transmembrane region" description="Helical" evidence="11">
    <location>
        <begin position="420"/>
        <end position="438"/>
    </location>
</feature>
<evidence type="ECO:0000313" key="13">
    <source>
        <dbReference type="EMBL" id="PKD44531.1"/>
    </source>
</evidence>
<organism evidence="13 14">
    <name type="scientific">Rhodohalobacter barkolensis</name>
    <dbReference type="NCBI Taxonomy" id="2053187"/>
    <lineage>
        <taxon>Bacteria</taxon>
        <taxon>Pseudomonadati</taxon>
        <taxon>Balneolota</taxon>
        <taxon>Balneolia</taxon>
        <taxon>Balneolales</taxon>
        <taxon>Balneolaceae</taxon>
        <taxon>Rhodohalobacter</taxon>
    </lineage>
</organism>
<evidence type="ECO:0000256" key="1">
    <source>
        <dbReference type="ARBA" id="ARBA00001947"/>
    </source>
</evidence>
<proteinExistence type="inferred from homology"/>
<evidence type="ECO:0000313" key="14">
    <source>
        <dbReference type="Proteomes" id="UP000233398"/>
    </source>
</evidence>
<dbReference type="CDD" id="cd06163">
    <property type="entry name" value="S2P-M50_PDZ_RseP-like"/>
    <property type="match status" value="2"/>
</dbReference>
<keyword evidence="8 11" id="KW-1133">Transmembrane helix</keyword>
<feature type="transmembrane region" description="Helical" evidence="11">
    <location>
        <begin position="370"/>
        <end position="390"/>
    </location>
</feature>
<dbReference type="InterPro" id="IPR041489">
    <property type="entry name" value="PDZ_6"/>
</dbReference>
<dbReference type="PANTHER" id="PTHR42837">
    <property type="entry name" value="REGULATOR OF SIGMA-E PROTEASE RSEP"/>
    <property type="match status" value="1"/>
</dbReference>
<dbReference type="Pfam" id="PF02163">
    <property type="entry name" value="Peptidase_M50"/>
    <property type="match status" value="1"/>
</dbReference>
<evidence type="ECO:0000259" key="12">
    <source>
        <dbReference type="PROSITE" id="PS50106"/>
    </source>
</evidence>
<dbReference type="AlphaFoldDB" id="A0A2N0VK28"/>
<protein>
    <recommendedName>
        <fullName evidence="11">Zinc metalloprotease</fullName>
        <ecNumber evidence="11">3.4.24.-</ecNumber>
    </recommendedName>
</protein>
<evidence type="ECO:0000256" key="9">
    <source>
        <dbReference type="ARBA" id="ARBA00023049"/>
    </source>
</evidence>
<dbReference type="GO" id="GO:0016020">
    <property type="term" value="C:membrane"/>
    <property type="evidence" value="ECO:0007669"/>
    <property type="project" value="UniProtKB-SubCell"/>
</dbReference>
<dbReference type="GO" id="GO:0046872">
    <property type="term" value="F:metal ion binding"/>
    <property type="evidence" value="ECO:0007669"/>
    <property type="project" value="UniProtKB-KW"/>
</dbReference>
<keyword evidence="6 11" id="KW-0378">Hydrolase</keyword>
<comment type="caution">
    <text evidence="13">The sequence shown here is derived from an EMBL/GenBank/DDBJ whole genome shotgun (WGS) entry which is preliminary data.</text>
</comment>
<reference evidence="13 14" key="1">
    <citation type="submission" date="2017-11" db="EMBL/GenBank/DDBJ databases">
        <title>Rhodohalobacter 15182 sp. nov., isolated from a salt lake.</title>
        <authorList>
            <person name="Han S."/>
        </authorList>
    </citation>
    <scope>NUCLEOTIDE SEQUENCE [LARGE SCALE GENOMIC DNA]</scope>
    <source>
        <strain evidence="13 14">15182</strain>
    </source>
</reference>
<comment type="similarity">
    <text evidence="3 11">Belongs to the peptidase M50B family.</text>
</comment>
<sequence>MDWILSISSTILIFIAAIFILVTIHELGHFIAAKVFGMRVDKFSIGFPPKIFGFKKGDTEYVLGATPLGGYVSIAGMLDESMETDFVDQEVQPDEFRAKPVWQRMIVITAGVIFNVILAVIIYTGIALHYGETVIPIDSMKGAYVSEQSVAHQIGMQTGDRLIGVNGEEVEHFRQLLNPSELTGRELTFLVERNGERLTLPTPPNFLDLVSKEGFISQEHYLPSSFSAVQEGSPADEAGLQGGDKIVAVDGEPVNYWVQLVDKIQATDSSLTLDVDRNGEQFSVTLSPDSETGQIGIASPDFEESFRVEQVTYNLAGAVNIGFERSNDALFGIVQGIGKMFSGDISVRENLGGPVAIANVTREATDRGGWLGFWNITAFLSITLAIMNMLPIPALDGGHFMFLVYEGITRREPSPKVRMGLQQLGFILLIGLFILVTFNDILRTFGG</sequence>
<dbReference type="InterPro" id="IPR036034">
    <property type="entry name" value="PDZ_sf"/>
</dbReference>
<evidence type="ECO:0000256" key="2">
    <source>
        <dbReference type="ARBA" id="ARBA00004141"/>
    </source>
</evidence>
<evidence type="ECO:0000256" key="7">
    <source>
        <dbReference type="ARBA" id="ARBA00022833"/>
    </source>
</evidence>
<dbReference type="OrthoDB" id="9782003at2"/>
<dbReference type="CDD" id="cd23081">
    <property type="entry name" value="cpPDZ_EcRseP-like"/>
    <property type="match status" value="1"/>
</dbReference>
<dbReference type="GO" id="GO:0004222">
    <property type="term" value="F:metalloendopeptidase activity"/>
    <property type="evidence" value="ECO:0007669"/>
    <property type="project" value="InterPro"/>
</dbReference>
<keyword evidence="7 11" id="KW-0862">Zinc</keyword>
<dbReference type="Proteomes" id="UP000233398">
    <property type="component" value="Unassembled WGS sequence"/>
</dbReference>
<dbReference type="PANTHER" id="PTHR42837:SF2">
    <property type="entry name" value="MEMBRANE METALLOPROTEASE ARASP2, CHLOROPLASTIC-RELATED"/>
    <property type="match status" value="1"/>
</dbReference>
<dbReference type="Gene3D" id="2.30.42.10">
    <property type="match status" value="2"/>
</dbReference>
<evidence type="ECO:0000256" key="8">
    <source>
        <dbReference type="ARBA" id="ARBA00022989"/>
    </source>
</evidence>
<evidence type="ECO:0000256" key="3">
    <source>
        <dbReference type="ARBA" id="ARBA00007931"/>
    </source>
</evidence>
<feature type="transmembrane region" description="Helical" evidence="11">
    <location>
        <begin position="6"/>
        <end position="24"/>
    </location>
</feature>
<feature type="transmembrane region" description="Helical" evidence="11">
    <location>
        <begin position="106"/>
        <end position="130"/>
    </location>
</feature>
<dbReference type="EMBL" id="PISP01000001">
    <property type="protein sequence ID" value="PKD44531.1"/>
    <property type="molecule type" value="Genomic_DNA"/>
</dbReference>
<keyword evidence="9 11" id="KW-0482">Metalloprotease</keyword>
<dbReference type="NCBIfam" id="TIGR00054">
    <property type="entry name" value="RIP metalloprotease RseP"/>
    <property type="match status" value="1"/>
</dbReference>
<keyword evidence="10 11" id="KW-0472">Membrane</keyword>
<dbReference type="SUPFAM" id="SSF50156">
    <property type="entry name" value="PDZ domain-like"/>
    <property type="match status" value="2"/>
</dbReference>
<gene>
    <name evidence="13" type="primary">rseP</name>
    <name evidence="13" type="ORF">CWD77_03435</name>
</gene>
<dbReference type="InterPro" id="IPR008915">
    <property type="entry name" value="Peptidase_M50"/>
</dbReference>
<feature type="domain" description="PDZ" evidence="12">
    <location>
        <begin position="226"/>
        <end position="279"/>
    </location>
</feature>
<dbReference type="InterPro" id="IPR004387">
    <property type="entry name" value="Pept_M50_Zn"/>
</dbReference>